<proteinExistence type="predicted"/>
<name>A0AA43M9Q5_9BURK</name>
<dbReference type="RefSeq" id="WP_280757009.1">
    <property type="nucleotide sequence ID" value="NZ_JARXXW010000015.1"/>
</dbReference>
<organism evidence="2 3">
    <name type="scientific">Polynucleobacter sphagniphilus</name>
    <dbReference type="NCBI Taxonomy" id="1743169"/>
    <lineage>
        <taxon>Bacteria</taxon>
        <taxon>Pseudomonadati</taxon>
        <taxon>Pseudomonadota</taxon>
        <taxon>Betaproteobacteria</taxon>
        <taxon>Burkholderiales</taxon>
        <taxon>Burkholderiaceae</taxon>
        <taxon>Polynucleobacter</taxon>
    </lineage>
</organism>
<sequence length="404" mass="45445">MTQSSAPSFGINIIGSFAHSNGLSYTGQNIARTLIANDVKVSLLNYFMDGDEVAKIPDDLKPYVVNSLERLDQPINLYVLGIEQLRILMRDTPEIYLNTNRMHIADFWWEFTEISAIDKAELMKFDVLLTHSQFVAEIARNNVHFTHHINTAHPAPTLKALANKAHFGFSETATAFVFAFNIFSNVTRKNPQAVIAAFKLAFPQGNEDVQLVIKISHFEEQRHGVTLAQLKEAIGDDQRITLHTEKLSYVEILSLYASADVYVSLHRSEGLGLGMLESMALGKPVIATAWSGNRDFMNMANACMVRTAGLLRFPDNYEYAGVPFPTGARVADPVLEDAAAYMRRLHFDPNYRRLKAEQAYKGFLEYQEKASDVHWIDELKECWLNAQYMPAVIGKYSAKITDGL</sequence>
<dbReference type="Pfam" id="PF00534">
    <property type="entry name" value="Glycos_transf_1"/>
    <property type="match status" value="1"/>
</dbReference>
<dbReference type="Gene3D" id="3.40.50.2000">
    <property type="entry name" value="Glycogen Phosphorylase B"/>
    <property type="match status" value="1"/>
</dbReference>
<dbReference type="CDD" id="cd01635">
    <property type="entry name" value="Glycosyltransferase_GTB-type"/>
    <property type="match status" value="1"/>
</dbReference>
<evidence type="ECO:0000313" key="2">
    <source>
        <dbReference type="EMBL" id="MDH6504766.1"/>
    </source>
</evidence>
<protein>
    <recommendedName>
        <fullName evidence="1">Glycosyl transferase family 1 domain-containing protein</fullName>
    </recommendedName>
</protein>
<dbReference type="InterPro" id="IPR001296">
    <property type="entry name" value="Glyco_trans_1"/>
</dbReference>
<dbReference type="PANTHER" id="PTHR46656">
    <property type="entry name" value="PUTATIVE-RELATED"/>
    <property type="match status" value="1"/>
</dbReference>
<evidence type="ECO:0000259" key="1">
    <source>
        <dbReference type="Pfam" id="PF00534"/>
    </source>
</evidence>
<dbReference type="GO" id="GO:0016757">
    <property type="term" value="F:glycosyltransferase activity"/>
    <property type="evidence" value="ECO:0007669"/>
    <property type="project" value="InterPro"/>
</dbReference>
<keyword evidence="3" id="KW-1185">Reference proteome</keyword>
<evidence type="ECO:0000313" key="3">
    <source>
        <dbReference type="Proteomes" id="UP001161160"/>
    </source>
</evidence>
<dbReference type="AlphaFoldDB" id="A0AA43M9Q5"/>
<dbReference type="Proteomes" id="UP001161160">
    <property type="component" value="Unassembled WGS sequence"/>
</dbReference>
<reference evidence="2" key="1">
    <citation type="submission" date="2023-04" db="EMBL/GenBank/DDBJ databases">
        <title>Genome Encyclopedia of Bacteria and Archaea VI: Functional Genomics of Type Strains.</title>
        <authorList>
            <person name="Whitman W."/>
        </authorList>
    </citation>
    <scope>NUCLEOTIDE SEQUENCE</scope>
    <source>
        <strain evidence="2">Enz.4-51</strain>
    </source>
</reference>
<gene>
    <name evidence="2" type="ORF">M2127_002095</name>
</gene>
<dbReference type="SUPFAM" id="SSF53756">
    <property type="entry name" value="UDP-Glycosyltransferase/glycogen phosphorylase"/>
    <property type="match status" value="1"/>
</dbReference>
<accession>A0AA43M9Q5</accession>
<comment type="caution">
    <text evidence="2">The sequence shown here is derived from an EMBL/GenBank/DDBJ whole genome shotgun (WGS) entry which is preliminary data.</text>
</comment>
<feature type="domain" description="Glycosyl transferase family 1" evidence="1">
    <location>
        <begin position="187"/>
        <end position="300"/>
    </location>
</feature>
<dbReference type="PANTHER" id="PTHR46656:SF3">
    <property type="entry name" value="PUTATIVE-RELATED"/>
    <property type="match status" value="1"/>
</dbReference>
<dbReference type="EMBL" id="JARXYA010000014">
    <property type="protein sequence ID" value="MDH6504766.1"/>
    <property type="molecule type" value="Genomic_DNA"/>
</dbReference>